<dbReference type="Pfam" id="PF00078">
    <property type="entry name" value="RVT_1"/>
    <property type="match status" value="1"/>
</dbReference>
<feature type="domain" description="Reverse transcriptase" evidence="1">
    <location>
        <begin position="61"/>
        <end position="304"/>
    </location>
</feature>
<name>A0A2G3EDK6_9FIRM</name>
<dbReference type="EMBL" id="PDYH01000004">
    <property type="protein sequence ID" value="PHU41344.1"/>
    <property type="molecule type" value="Genomic_DNA"/>
</dbReference>
<dbReference type="PROSITE" id="PS50878">
    <property type="entry name" value="RT_POL"/>
    <property type="match status" value="1"/>
</dbReference>
<accession>A0A2G3EDK6</accession>
<evidence type="ECO:0000259" key="1">
    <source>
        <dbReference type="PROSITE" id="PS50878"/>
    </source>
</evidence>
<evidence type="ECO:0000313" key="2">
    <source>
        <dbReference type="EMBL" id="PHU41344.1"/>
    </source>
</evidence>
<proteinExistence type="predicted"/>
<dbReference type="RefSeq" id="WP_099412599.1">
    <property type="nucleotide sequence ID" value="NZ_PDYH01000004.1"/>
</dbReference>
<gene>
    <name evidence="2" type="ORF">CSX00_01360</name>
</gene>
<dbReference type="AlphaFoldDB" id="A0A2G3EDK6"/>
<sequence>MTDVRENFINEIKNRGIFSEYLPKSYVMPYEQFNIYKFGGSRKDSIEPYTYTMSRFGIVGDRRQISIPDPSAYVALVNYIEDNDDIVSDLINLSKSDNYSFSRIIDSDEKIIEDEKGYIVDSLMVEVEKYDTPVNEEENIRSVFVNNMLDKINITKGACGILHIDISEFYRNIYTHNIATIKIGVDAALEAYKTKSSDPDYKNYKELDEYVRALNGKRTNGLLIGPYISKVISEAILANVDMELTKKGLTYTRYADDYEFAIYSKEDIVKTKNDVARIFDRYSLRINNEKTRFEEYPFYIFSNFEKALGSVEQKKGAQEIIDLFNKFLKLEKSGEKGAIRYLLKAYDDKYTISDKDVFADYLVNVLCNDEKGLGLAAEIMIKEYKSEKISVTSAMSAVLKRKLDYEIENEHEFEIIWLLYLFKHLDIEDVEGFIHHIWDSQFELAKVLILHEYSELLDDDMIVKAFNEATSWILLYEIAHKLNTSDAFDRFYTKLDLKHSKNFYKKLFEKNYTFYNEV</sequence>
<organism evidence="2 3">
    <name type="scientific">Pseudobutyrivibrio ruminis</name>
    <dbReference type="NCBI Taxonomy" id="46206"/>
    <lineage>
        <taxon>Bacteria</taxon>
        <taxon>Bacillati</taxon>
        <taxon>Bacillota</taxon>
        <taxon>Clostridia</taxon>
        <taxon>Lachnospirales</taxon>
        <taxon>Lachnospiraceae</taxon>
        <taxon>Pseudobutyrivibrio</taxon>
    </lineage>
</organism>
<protein>
    <recommendedName>
        <fullName evidence="1">Reverse transcriptase domain-containing protein</fullName>
    </recommendedName>
</protein>
<comment type="caution">
    <text evidence="2">The sequence shown here is derived from an EMBL/GenBank/DDBJ whole genome shotgun (WGS) entry which is preliminary data.</text>
</comment>
<dbReference type="CDD" id="cd01646">
    <property type="entry name" value="RT_Bac_retron_I"/>
    <property type="match status" value="1"/>
</dbReference>
<evidence type="ECO:0000313" key="3">
    <source>
        <dbReference type="Proteomes" id="UP000224317"/>
    </source>
</evidence>
<reference evidence="2" key="1">
    <citation type="submission" date="2017-10" db="EMBL/GenBank/DDBJ databases">
        <title>Resolving the taxonomy of Roseburia spp., Eubacterium rectale and Agathobacter spp. through phylogenomic analysis.</title>
        <authorList>
            <person name="Sheridan P.O."/>
            <person name="Walker A.W."/>
            <person name="Duncan S.H."/>
            <person name="Scott K.P."/>
            <person name="Toole P.W.O."/>
            <person name="Luis P."/>
            <person name="Flint H.J."/>
        </authorList>
    </citation>
    <scope>NUCLEOTIDE SEQUENCE [LARGE SCALE GENOMIC DNA]</scope>
    <source>
        <strain evidence="2">JK10</strain>
    </source>
</reference>
<dbReference type="InterPro" id="IPR000477">
    <property type="entry name" value="RT_dom"/>
</dbReference>
<dbReference type="Proteomes" id="UP000224317">
    <property type="component" value="Unassembled WGS sequence"/>
</dbReference>
<keyword evidence="3" id="KW-1185">Reference proteome</keyword>